<name>A0A1V3JQI1_9PAST</name>
<evidence type="ECO:0000256" key="7">
    <source>
        <dbReference type="ARBA" id="ARBA00043951"/>
    </source>
</evidence>
<dbReference type="GO" id="GO:0008673">
    <property type="term" value="F:2-dehydro-3-deoxygluconokinase activity"/>
    <property type="evidence" value="ECO:0007669"/>
    <property type="project" value="UniProtKB-EC"/>
</dbReference>
<dbReference type="GO" id="GO:0042840">
    <property type="term" value="P:D-glucuronate catabolic process"/>
    <property type="evidence" value="ECO:0007669"/>
    <property type="project" value="TreeGrafter"/>
</dbReference>
<evidence type="ECO:0000256" key="10">
    <source>
        <dbReference type="ARBA" id="ARBA00054997"/>
    </source>
</evidence>
<keyword evidence="5" id="KW-0067">ATP-binding</keyword>
<dbReference type="PROSITE" id="PS00584">
    <property type="entry name" value="PFKB_KINASES_2"/>
    <property type="match status" value="1"/>
</dbReference>
<dbReference type="InterPro" id="IPR011611">
    <property type="entry name" value="PfkB_dom"/>
</dbReference>
<dbReference type="GO" id="GO:0005829">
    <property type="term" value="C:cytosol"/>
    <property type="evidence" value="ECO:0007669"/>
    <property type="project" value="TreeGrafter"/>
</dbReference>
<dbReference type="CDD" id="cd01166">
    <property type="entry name" value="KdgK"/>
    <property type="match status" value="1"/>
</dbReference>
<evidence type="ECO:0000256" key="14">
    <source>
        <dbReference type="ARBA" id="ARBA00080545"/>
    </source>
</evidence>
<dbReference type="GO" id="GO:0005524">
    <property type="term" value="F:ATP binding"/>
    <property type="evidence" value="ECO:0007669"/>
    <property type="project" value="UniProtKB-KW"/>
</dbReference>
<evidence type="ECO:0000259" key="15">
    <source>
        <dbReference type="Pfam" id="PF00294"/>
    </source>
</evidence>
<evidence type="ECO:0000256" key="11">
    <source>
        <dbReference type="ARBA" id="ARBA00066369"/>
    </source>
</evidence>
<keyword evidence="4 16" id="KW-0418">Kinase</keyword>
<organism evidence="16 17">
    <name type="scientific">Rodentibacter myodis</name>
    <dbReference type="NCBI Taxonomy" id="1907939"/>
    <lineage>
        <taxon>Bacteria</taxon>
        <taxon>Pseudomonadati</taxon>
        <taxon>Pseudomonadota</taxon>
        <taxon>Gammaproteobacteria</taxon>
        <taxon>Pasteurellales</taxon>
        <taxon>Pasteurellaceae</taxon>
        <taxon>Rodentibacter</taxon>
    </lineage>
</organism>
<dbReference type="Proteomes" id="UP000188602">
    <property type="component" value="Unassembled WGS sequence"/>
</dbReference>
<keyword evidence="3" id="KW-0547">Nucleotide-binding</keyword>
<evidence type="ECO:0000313" key="17">
    <source>
        <dbReference type="Proteomes" id="UP000188602"/>
    </source>
</evidence>
<evidence type="ECO:0000256" key="6">
    <source>
        <dbReference type="ARBA" id="ARBA00023277"/>
    </source>
</evidence>
<dbReference type="Gene3D" id="3.40.1190.20">
    <property type="match status" value="1"/>
</dbReference>
<dbReference type="PANTHER" id="PTHR43085">
    <property type="entry name" value="HEXOKINASE FAMILY MEMBER"/>
    <property type="match status" value="1"/>
</dbReference>
<keyword evidence="6" id="KW-0119">Carbohydrate metabolism</keyword>
<dbReference type="FunFam" id="3.40.1190.20:FF:000011">
    <property type="entry name" value="2-dehydro-3-deoxygluconokinase, putative"/>
    <property type="match status" value="1"/>
</dbReference>
<dbReference type="InterPro" id="IPR002173">
    <property type="entry name" value="Carboh/pur_kinase_PfkB_CS"/>
</dbReference>
<dbReference type="RefSeq" id="WP_077423956.1">
    <property type="nucleotide sequence ID" value="NZ_MLHQ01000015.1"/>
</dbReference>
<dbReference type="EC" id="2.7.1.45" evidence="11"/>
<evidence type="ECO:0000256" key="9">
    <source>
        <dbReference type="ARBA" id="ARBA00050729"/>
    </source>
</evidence>
<dbReference type="GO" id="GO:0006974">
    <property type="term" value="P:DNA damage response"/>
    <property type="evidence" value="ECO:0007669"/>
    <property type="project" value="TreeGrafter"/>
</dbReference>
<keyword evidence="17" id="KW-1185">Reference proteome</keyword>
<dbReference type="InterPro" id="IPR050306">
    <property type="entry name" value="PfkB_Carbo_kinase"/>
</dbReference>
<evidence type="ECO:0000256" key="13">
    <source>
        <dbReference type="ARBA" id="ARBA00075711"/>
    </source>
</evidence>
<evidence type="ECO:0000256" key="12">
    <source>
        <dbReference type="ARBA" id="ARBA00067931"/>
    </source>
</evidence>
<comment type="function">
    <text evidence="10">Catalyzes the phosphorylation of 2-keto-3-deoxygluconate (KDG) to produce 2-keto-3-deoxy-6-phosphogluconate (KDPG).</text>
</comment>
<dbReference type="STRING" id="1907939.BKL49_07040"/>
<reference evidence="16 17" key="1">
    <citation type="submission" date="2016-10" db="EMBL/GenBank/DDBJ databases">
        <title>Rodentibacter gen. nov. and new species.</title>
        <authorList>
            <person name="Christensen H."/>
        </authorList>
    </citation>
    <scope>NUCLEOTIDE SEQUENCE [LARGE SCALE GENOMIC DNA]</scope>
    <source>
        <strain evidence="16 17">Ac151</strain>
    </source>
</reference>
<evidence type="ECO:0000256" key="2">
    <source>
        <dbReference type="ARBA" id="ARBA00022679"/>
    </source>
</evidence>
<evidence type="ECO:0000256" key="5">
    <source>
        <dbReference type="ARBA" id="ARBA00022840"/>
    </source>
</evidence>
<dbReference type="PANTHER" id="PTHR43085:SF15">
    <property type="entry name" value="2-DEHYDRO-3-DEOXYGLUCONOKINASE"/>
    <property type="match status" value="1"/>
</dbReference>
<gene>
    <name evidence="16" type="ORF">BKL49_07040</name>
</gene>
<proteinExistence type="inferred from homology"/>
<feature type="domain" description="Carbohydrate kinase PfkB" evidence="15">
    <location>
        <begin position="5"/>
        <end position="299"/>
    </location>
</feature>
<evidence type="ECO:0000256" key="1">
    <source>
        <dbReference type="ARBA" id="ARBA00010688"/>
    </source>
</evidence>
<evidence type="ECO:0000256" key="4">
    <source>
        <dbReference type="ARBA" id="ARBA00022777"/>
    </source>
</evidence>
<dbReference type="GO" id="GO:0019698">
    <property type="term" value="P:D-galacturonate catabolic process"/>
    <property type="evidence" value="ECO:0007669"/>
    <property type="project" value="TreeGrafter"/>
</dbReference>
<comment type="catalytic activity">
    <reaction evidence="9">
        <text>2-dehydro-3-deoxy-D-gluconate + ATP = 2-dehydro-3-deoxy-6-phospho-D-gluconate + ADP + H(+)</text>
        <dbReference type="Rhea" id="RHEA:14797"/>
        <dbReference type="ChEBI" id="CHEBI:15378"/>
        <dbReference type="ChEBI" id="CHEBI:30616"/>
        <dbReference type="ChEBI" id="CHEBI:57569"/>
        <dbReference type="ChEBI" id="CHEBI:57990"/>
        <dbReference type="ChEBI" id="CHEBI:456216"/>
        <dbReference type="EC" id="2.7.1.45"/>
    </reaction>
</comment>
<keyword evidence="2" id="KW-0808">Transferase</keyword>
<comment type="pathway">
    <text evidence="7">Carbohydrate acid metabolism; 2-dehydro-3-deoxy-D-gluconate degradation; D-glyceraldehyde 3-phosphate and pyruvate from 2-dehydro-3-deoxy-D-gluconate: step 1/2.</text>
</comment>
<dbReference type="EMBL" id="MLHQ01000015">
    <property type="protein sequence ID" value="OOF58657.1"/>
    <property type="molecule type" value="Genomic_DNA"/>
</dbReference>
<comment type="caution">
    <text evidence="16">The sequence shown here is derived from an EMBL/GenBank/DDBJ whole genome shotgun (WGS) entry which is preliminary data.</text>
</comment>
<sequence length="312" mass="35152">MKIGVIGECMLELSQVEGKTKLGFGGDTLNTAVYLARLLPKETFSVHYISALGCDPYSQMMLTSWQAEDIDTALVQQLPHKLPGLYSIITDEFGERSFYYWRNDSAAKYWLDTDLTDDVLNQLKSFDYLYFSGISLAILNEASRQKLFDFLPHFKANGGKIAFDNNYRPILWRDVESAQAAYQKILSFTDIAFLTLDDEVKLWKKDSLEKCIERTQQFGVLEIVIKRGADSCIVVHFHQRFDIPSQKIKHIIDTTAAGDSFSAGYLSARLEGRNEVESARQGHTLAGCVIGYRGAIIPKDAFSIRDTIAVSL</sequence>
<evidence type="ECO:0000256" key="8">
    <source>
        <dbReference type="ARBA" id="ARBA00044254"/>
    </source>
</evidence>
<dbReference type="OrthoDB" id="9776822at2"/>
<dbReference type="InterPro" id="IPR029056">
    <property type="entry name" value="Ribokinase-like"/>
</dbReference>
<evidence type="ECO:0000256" key="3">
    <source>
        <dbReference type="ARBA" id="ARBA00022741"/>
    </source>
</evidence>
<comment type="similarity">
    <text evidence="1">Belongs to the carbohydrate kinase PfkB family.</text>
</comment>
<dbReference type="AlphaFoldDB" id="A0A1V3JQI1"/>
<evidence type="ECO:0000313" key="16">
    <source>
        <dbReference type="EMBL" id="OOF58657.1"/>
    </source>
</evidence>
<dbReference type="Pfam" id="PF00294">
    <property type="entry name" value="PfkB"/>
    <property type="match status" value="1"/>
</dbReference>
<accession>A0A1V3JQI1</accession>
<protein>
    <recommendedName>
        <fullName evidence="12">2-dehydro-3-deoxygluconokinase</fullName>
        <ecNumber evidence="11">2.7.1.45</ecNumber>
    </recommendedName>
    <alternativeName>
        <fullName evidence="13">2-keto-3-deoxygluconokinase</fullName>
    </alternativeName>
    <alternativeName>
        <fullName evidence="14">3-deoxy-2-oxo-D-gluconate kinase</fullName>
    </alternativeName>
    <alternativeName>
        <fullName evidence="8">KDG kinase</fullName>
    </alternativeName>
</protein>
<dbReference type="SUPFAM" id="SSF53613">
    <property type="entry name" value="Ribokinase-like"/>
    <property type="match status" value="1"/>
</dbReference>